<protein>
    <recommendedName>
        <fullName evidence="2">Protein-L-isoaspartate O-methyltransferase</fullName>
    </recommendedName>
    <alternativeName>
        <fullName evidence="3">Protein L-isoaspartyl methyltransferase</fullName>
    </alternativeName>
</protein>
<evidence type="ECO:0000313" key="5">
    <source>
        <dbReference type="Proteomes" id="UP000054742"/>
    </source>
</evidence>
<evidence type="ECO:0000256" key="1">
    <source>
        <dbReference type="ARBA" id="ARBA00005369"/>
    </source>
</evidence>
<dbReference type="Gene3D" id="3.40.50.150">
    <property type="entry name" value="Vaccinia Virus protein VP39"/>
    <property type="match status" value="1"/>
</dbReference>
<keyword evidence="4" id="KW-0808">Transferase</keyword>
<evidence type="ECO:0000256" key="3">
    <source>
        <dbReference type="ARBA" id="ARBA00030757"/>
    </source>
</evidence>
<proteinExistence type="inferred from homology"/>
<dbReference type="EMBL" id="LNXV01000001">
    <property type="protein sequence ID" value="KTC87211.1"/>
    <property type="molecule type" value="Genomic_DNA"/>
</dbReference>
<accession>A0A0W0SV12</accession>
<comment type="similarity">
    <text evidence="1">Belongs to the methyltransferase superfamily. L-isoaspartyl/D-aspartyl protein methyltransferase family.</text>
</comment>
<comment type="caution">
    <text evidence="4">The sequence shown here is derived from an EMBL/GenBank/DDBJ whole genome shotgun (WGS) entry which is preliminary data.</text>
</comment>
<dbReference type="InterPro" id="IPR000682">
    <property type="entry name" value="PCMT"/>
</dbReference>
<dbReference type="AlphaFoldDB" id="A0A0W0SV12"/>
<dbReference type="CDD" id="cd02440">
    <property type="entry name" value="AdoMet_MTases"/>
    <property type="match status" value="1"/>
</dbReference>
<dbReference type="PANTHER" id="PTHR11579:SF18">
    <property type="entry name" value="PROTEIN-L-ISOASPARTATE O-METHYLTRANSFERASE"/>
    <property type="match status" value="1"/>
</dbReference>
<dbReference type="SUPFAM" id="SSF53335">
    <property type="entry name" value="S-adenosyl-L-methionine-dependent methyltransferases"/>
    <property type="match status" value="1"/>
</dbReference>
<dbReference type="Pfam" id="PF01135">
    <property type="entry name" value="PCMT"/>
    <property type="match status" value="1"/>
</dbReference>
<dbReference type="OrthoDB" id="9810066at2"/>
<dbReference type="PANTHER" id="PTHR11579">
    <property type="entry name" value="PROTEIN-L-ISOASPARTATE O-METHYLTRANSFERASE"/>
    <property type="match status" value="1"/>
</dbReference>
<keyword evidence="5" id="KW-1185">Reference proteome</keyword>
<dbReference type="STRING" id="29422.Lbru_0029"/>
<evidence type="ECO:0000313" key="4">
    <source>
        <dbReference type="EMBL" id="KTC87211.1"/>
    </source>
</evidence>
<keyword evidence="4" id="KW-0489">Methyltransferase</keyword>
<dbReference type="GO" id="GO:0032259">
    <property type="term" value="P:methylation"/>
    <property type="evidence" value="ECO:0007669"/>
    <property type="project" value="UniProtKB-KW"/>
</dbReference>
<dbReference type="InterPro" id="IPR029063">
    <property type="entry name" value="SAM-dependent_MTases_sf"/>
</dbReference>
<evidence type="ECO:0000256" key="2">
    <source>
        <dbReference type="ARBA" id="ARBA00013346"/>
    </source>
</evidence>
<gene>
    <name evidence="4" type="ORF">Lbru_0029</name>
</gene>
<dbReference type="Proteomes" id="UP000054742">
    <property type="component" value="Unassembled WGS sequence"/>
</dbReference>
<organism evidence="4 5">
    <name type="scientific">Legionella brunensis</name>
    <dbReference type="NCBI Taxonomy" id="29422"/>
    <lineage>
        <taxon>Bacteria</taxon>
        <taxon>Pseudomonadati</taxon>
        <taxon>Pseudomonadota</taxon>
        <taxon>Gammaproteobacteria</taxon>
        <taxon>Legionellales</taxon>
        <taxon>Legionellaceae</taxon>
        <taxon>Legionella</taxon>
    </lineage>
</organism>
<dbReference type="PATRIC" id="fig|29422.6.peg.30"/>
<sequence>MTSQNARINMVKQQLRTGDVLDETILSLYEEIPRHEFVPHNLQHFAYSDLQITLAHEQRMLTPLEEGKLLQALALKGNETVLEVGTGTGFLTALLSRLCKKVISIDYFSDFTNHARRKLQTHHCKNVELITGDASRGWLEKAPYDVMVFTGAIEELNETHRLQLLPGGRLFAIVGKEPVMQGQLHSLDHNGKWHANLLFETNIPPLIDKLKPKEFVF</sequence>
<dbReference type="GO" id="GO:0004719">
    <property type="term" value="F:protein-L-isoaspartate (D-aspartate) O-methyltransferase activity"/>
    <property type="evidence" value="ECO:0007669"/>
    <property type="project" value="InterPro"/>
</dbReference>
<name>A0A0W0SV12_9GAMM</name>
<dbReference type="GO" id="GO:0005737">
    <property type="term" value="C:cytoplasm"/>
    <property type="evidence" value="ECO:0007669"/>
    <property type="project" value="TreeGrafter"/>
</dbReference>
<dbReference type="RefSeq" id="WP_058440153.1">
    <property type="nucleotide sequence ID" value="NZ_CAAAHU010000017.1"/>
</dbReference>
<reference evidence="4 5" key="1">
    <citation type="submission" date="2015-11" db="EMBL/GenBank/DDBJ databases">
        <title>Genomic analysis of 38 Legionella species identifies large and diverse effector repertoires.</title>
        <authorList>
            <person name="Burstein D."/>
            <person name="Amaro F."/>
            <person name="Zusman T."/>
            <person name="Lifshitz Z."/>
            <person name="Cohen O."/>
            <person name="Gilbert J.A."/>
            <person name="Pupko T."/>
            <person name="Shuman H.A."/>
            <person name="Segal G."/>
        </authorList>
    </citation>
    <scope>NUCLEOTIDE SEQUENCE [LARGE SCALE GENOMIC DNA]</scope>
    <source>
        <strain evidence="4 5">ATCC 43878</strain>
    </source>
</reference>